<reference evidence="3" key="1">
    <citation type="submission" date="2017-10" db="EMBL/GenBank/DDBJ databases">
        <authorList>
            <person name="Regsiter A."/>
            <person name="William W."/>
        </authorList>
    </citation>
    <scope>NUCLEOTIDE SEQUENCE [LARGE SCALE GENOMIC DNA]</scope>
</reference>
<evidence type="ECO:0000313" key="2">
    <source>
        <dbReference type="EMBL" id="SOR28804.1"/>
    </source>
</evidence>
<evidence type="ECO:0000256" key="1">
    <source>
        <dbReference type="SAM" id="MobiDB-lite"/>
    </source>
</evidence>
<gene>
    <name evidence="2" type="ORF">TK0001_2202</name>
</gene>
<evidence type="ECO:0000313" key="3">
    <source>
        <dbReference type="Proteomes" id="UP000233769"/>
    </source>
</evidence>
<accession>A0A2N9AN47</accession>
<organism evidence="2 3">
    <name type="scientific">Methylorubrum extorquens</name>
    <name type="common">Methylobacterium dichloromethanicum</name>
    <name type="synonym">Methylobacterium extorquens</name>
    <dbReference type="NCBI Taxonomy" id="408"/>
    <lineage>
        <taxon>Bacteria</taxon>
        <taxon>Pseudomonadati</taxon>
        <taxon>Pseudomonadota</taxon>
        <taxon>Alphaproteobacteria</taxon>
        <taxon>Hyphomicrobiales</taxon>
        <taxon>Methylobacteriaceae</taxon>
        <taxon>Methylorubrum</taxon>
    </lineage>
</organism>
<feature type="region of interest" description="Disordered" evidence="1">
    <location>
        <begin position="1"/>
        <end position="30"/>
    </location>
</feature>
<dbReference type="EMBL" id="LT962688">
    <property type="protein sequence ID" value="SOR28804.1"/>
    <property type="molecule type" value="Genomic_DNA"/>
</dbReference>
<dbReference type="AlphaFoldDB" id="A0A2N9AN47"/>
<name>A0A2N9AN47_METEX</name>
<protein>
    <submittedName>
        <fullName evidence="2">Uncharacterized protein</fullName>
    </submittedName>
</protein>
<dbReference type="Proteomes" id="UP000233769">
    <property type="component" value="Chromosome tk0001"/>
</dbReference>
<feature type="compositionally biased region" description="Basic residues" evidence="1">
    <location>
        <begin position="21"/>
        <end position="30"/>
    </location>
</feature>
<proteinExistence type="predicted"/>
<sequence length="55" mass="6453">MLFTLEDIPQMTPPVKEHPRPKARRKRARKPQQLCLLDLLAPTMLVPRTHKQVIN</sequence>